<proteinExistence type="predicted"/>
<gene>
    <name evidence="2" type="ORF">GT712_06430</name>
</gene>
<evidence type="ECO:0000313" key="2">
    <source>
        <dbReference type="EMBL" id="MZS88715.1"/>
    </source>
</evidence>
<dbReference type="GO" id="GO:0003964">
    <property type="term" value="F:RNA-directed DNA polymerase activity"/>
    <property type="evidence" value="ECO:0007669"/>
    <property type="project" value="UniProtKB-KW"/>
</dbReference>
<comment type="caution">
    <text evidence="2">The sequence shown here is derived from an EMBL/GenBank/DDBJ whole genome shotgun (WGS) entry which is preliminary data.</text>
</comment>
<dbReference type="InterPro" id="IPR043502">
    <property type="entry name" value="DNA/RNA_pol_sf"/>
</dbReference>
<keyword evidence="2" id="KW-0548">Nucleotidyltransferase</keyword>
<dbReference type="InterPro" id="IPR000477">
    <property type="entry name" value="RT_dom"/>
</dbReference>
<accession>A0A6L8XRV7</accession>
<feature type="domain" description="Reverse transcriptase" evidence="1">
    <location>
        <begin position="68"/>
        <end position="238"/>
    </location>
</feature>
<organism evidence="2 3">
    <name type="scientific">Blautia wexlerae</name>
    <dbReference type="NCBI Taxonomy" id="418240"/>
    <lineage>
        <taxon>Bacteria</taxon>
        <taxon>Bacillati</taxon>
        <taxon>Bacillota</taxon>
        <taxon>Clostridia</taxon>
        <taxon>Lachnospirales</taxon>
        <taxon>Lachnospiraceae</taxon>
        <taxon>Blautia</taxon>
    </lineage>
</organism>
<sequence length="238" mass="27891">MVNELLGIQYNIAKANRTDRKVQNLAAYINADTLRAIHKTMDRKKAYGIDKVTKEDYEKNLEENLANLVKRMKNGSYRPNPTRRVYIPKETKGKMRPLGISSYEDKLVENAIAQILEQIYEPKFYNESFGFRPNRNCHQAVREIIEMVQYRKTNYVVEADIKGFFDNVDHEWLMKMLAHDIADRKFLEIIDKFLKAGVMENGKYLDSERGTPQGGLCRARHNPPYDEIDVMPRYVQYS</sequence>
<evidence type="ECO:0000259" key="1">
    <source>
        <dbReference type="PROSITE" id="PS50878"/>
    </source>
</evidence>
<dbReference type="PANTHER" id="PTHR34047:SF8">
    <property type="entry name" value="PROTEIN YKFC"/>
    <property type="match status" value="1"/>
</dbReference>
<dbReference type="PROSITE" id="PS50878">
    <property type="entry name" value="RT_POL"/>
    <property type="match status" value="1"/>
</dbReference>
<dbReference type="Proteomes" id="UP000477156">
    <property type="component" value="Unassembled WGS sequence"/>
</dbReference>
<dbReference type="EMBL" id="WWVF01000009">
    <property type="protein sequence ID" value="MZS88715.1"/>
    <property type="molecule type" value="Genomic_DNA"/>
</dbReference>
<dbReference type="Pfam" id="PF00078">
    <property type="entry name" value="RVT_1"/>
    <property type="match status" value="1"/>
</dbReference>
<keyword evidence="2" id="KW-0695">RNA-directed DNA polymerase</keyword>
<dbReference type="AlphaFoldDB" id="A0A6L8XRV7"/>
<dbReference type="InterPro" id="IPR051083">
    <property type="entry name" value="GrpII_Intron_Splice-Mob/Def"/>
</dbReference>
<dbReference type="RefSeq" id="WP_119246165.1">
    <property type="nucleotide sequence ID" value="NZ_WWUZ01000008.1"/>
</dbReference>
<evidence type="ECO:0000313" key="3">
    <source>
        <dbReference type="Proteomes" id="UP000477156"/>
    </source>
</evidence>
<protein>
    <submittedName>
        <fullName evidence="2">Reverse transcriptase</fullName>
    </submittedName>
</protein>
<name>A0A6L8XRV7_9FIRM</name>
<reference evidence="2 3" key="1">
    <citation type="journal article" date="2019" name="Nat. Med.">
        <title>A library of human gut bacterial isolates paired with longitudinal multiomics data enables mechanistic microbiome research.</title>
        <authorList>
            <person name="Poyet M."/>
            <person name="Groussin M."/>
            <person name="Gibbons S.M."/>
            <person name="Avila-Pacheco J."/>
            <person name="Jiang X."/>
            <person name="Kearney S.M."/>
            <person name="Perrotta A.R."/>
            <person name="Berdy B."/>
            <person name="Zhao S."/>
            <person name="Lieberman T.D."/>
            <person name="Swanson P.K."/>
            <person name="Smith M."/>
            <person name="Roesemann S."/>
            <person name="Alexander J.E."/>
            <person name="Rich S.A."/>
            <person name="Livny J."/>
            <person name="Vlamakis H."/>
            <person name="Clish C."/>
            <person name="Bullock K."/>
            <person name="Deik A."/>
            <person name="Scott J."/>
            <person name="Pierce K.A."/>
            <person name="Xavier R.J."/>
            <person name="Alm E.J."/>
        </authorList>
    </citation>
    <scope>NUCLEOTIDE SEQUENCE [LARGE SCALE GENOMIC DNA]</scope>
    <source>
        <strain evidence="2 3">BIOML-A12</strain>
    </source>
</reference>
<dbReference type="PANTHER" id="PTHR34047">
    <property type="entry name" value="NUCLEAR INTRON MATURASE 1, MITOCHONDRIAL-RELATED"/>
    <property type="match status" value="1"/>
</dbReference>
<keyword evidence="2" id="KW-0808">Transferase</keyword>
<dbReference type="CDD" id="cd01651">
    <property type="entry name" value="RT_G2_intron"/>
    <property type="match status" value="1"/>
</dbReference>
<dbReference type="SUPFAM" id="SSF56672">
    <property type="entry name" value="DNA/RNA polymerases"/>
    <property type="match status" value="1"/>
</dbReference>